<keyword evidence="2 10" id="KW-0645">Protease</keyword>
<dbReference type="Proteomes" id="UP000230423">
    <property type="component" value="Unassembled WGS sequence"/>
</dbReference>
<keyword evidence="6 9" id="KW-0482">Metalloprotease</keyword>
<dbReference type="InterPro" id="IPR001577">
    <property type="entry name" value="Peptidase_M8"/>
</dbReference>
<keyword evidence="4 10" id="KW-0378">Hydrolase</keyword>
<evidence type="ECO:0000256" key="1">
    <source>
        <dbReference type="ARBA" id="ARBA00005860"/>
    </source>
</evidence>
<dbReference type="PANTHER" id="PTHR10942:SF0">
    <property type="entry name" value="LEISHMANOLYSIN-LIKE PEPTIDASE"/>
    <property type="match status" value="1"/>
</dbReference>
<organism evidence="11 12">
    <name type="scientific">Teladorsagia circumcincta</name>
    <name type="common">Brown stomach worm</name>
    <name type="synonym">Ostertagia circumcincta</name>
    <dbReference type="NCBI Taxonomy" id="45464"/>
    <lineage>
        <taxon>Eukaryota</taxon>
        <taxon>Metazoa</taxon>
        <taxon>Ecdysozoa</taxon>
        <taxon>Nematoda</taxon>
        <taxon>Chromadorea</taxon>
        <taxon>Rhabditida</taxon>
        <taxon>Rhabditina</taxon>
        <taxon>Rhabditomorpha</taxon>
        <taxon>Strongyloidea</taxon>
        <taxon>Trichostrongylidae</taxon>
        <taxon>Teladorsagia</taxon>
    </lineage>
</organism>
<dbReference type="GO" id="GO:0006508">
    <property type="term" value="P:proteolysis"/>
    <property type="evidence" value="ECO:0007669"/>
    <property type="project" value="UniProtKB-KW"/>
</dbReference>
<dbReference type="OrthoDB" id="5863415at2759"/>
<dbReference type="PANTHER" id="PTHR10942">
    <property type="entry name" value="LEISHMANOLYSIN-LIKE PEPTIDASE"/>
    <property type="match status" value="1"/>
</dbReference>
<dbReference type="SUPFAM" id="SSF55486">
    <property type="entry name" value="Metalloproteases ('zincins'), catalytic domain"/>
    <property type="match status" value="1"/>
</dbReference>
<evidence type="ECO:0000256" key="8">
    <source>
        <dbReference type="PIRSR" id="PIRSR601577-1"/>
    </source>
</evidence>
<dbReference type="GO" id="GO:0007155">
    <property type="term" value="P:cell adhesion"/>
    <property type="evidence" value="ECO:0007669"/>
    <property type="project" value="InterPro"/>
</dbReference>
<feature type="binding site" evidence="9">
    <location>
        <position position="160"/>
    </location>
    <ligand>
        <name>Zn(2+)</name>
        <dbReference type="ChEBI" id="CHEBI:29105"/>
        <note>catalytic</note>
    </ligand>
</feature>
<keyword evidence="12" id="KW-1185">Reference proteome</keyword>
<dbReference type="Gene3D" id="3.90.132.10">
    <property type="entry name" value="Leishmanolysin , domain 2"/>
    <property type="match status" value="1"/>
</dbReference>
<dbReference type="EC" id="3.4.24.-" evidence="10"/>
<feature type="binding site" evidence="9">
    <location>
        <position position="72"/>
    </location>
    <ligand>
        <name>Zn(2+)</name>
        <dbReference type="ChEBI" id="CHEBI:29105"/>
        <note>catalytic</note>
    </ligand>
</feature>
<evidence type="ECO:0000313" key="11">
    <source>
        <dbReference type="EMBL" id="PIO69039.1"/>
    </source>
</evidence>
<sequence>RLHDVDFVFFVIASKETCGKRFQYYAAATHCAIDSVTYRPVAGYVYVCPYWLYGNRMELSKWVEVIKHEITHAFVFSRSLFRYFPGAGHYEKEGDLYVIPNVVDRITRLDWETSRGAMEHDVFVVVTPKVREEARRHFNCSTLEGAELENHGGIGSAGSHWEKRLFEIMCEVDAEADARMLVKRVGVMRKRV</sequence>
<comment type="similarity">
    <text evidence="1 10">Belongs to the peptidase M8 family.</text>
</comment>
<dbReference type="Gene3D" id="3.10.170.20">
    <property type="match status" value="1"/>
</dbReference>
<proteinExistence type="inferred from homology"/>
<feature type="binding site" evidence="9">
    <location>
        <position position="68"/>
    </location>
    <ligand>
        <name>Zn(2+)</name>
        <dbReference type="ChEBI" id="CHEBI:29105"/>
        <note>catalytic</note>
    </ligand>
</feature>
<name>A0A2G9UFL2_TELCI</name>
<feature type="non-terminal residue" evidence="11">
    <location>
        <position position="1"/>
    </location>
</feature>
<gene>
    <name evidence="11" type="ORF">TELCIR_09154</name>
</gene>
<evidence type="ECO:0000256" key="9">
    <source>
        <dbReference type="PIRSR" id="PIRSR601577-2"/>
    </source>
</evidence>
<dbReference type="GO" id="GO:0046872">
    <property type="term" value="F:metal ion binding"/>
    <property type="evidence" value="ECO:0007669"/>
    <property type="project" value="UniProtKB-KW"/>
</dbReference>
<dbReference type="Pfam" id="PF01457">
    <property type="entry name" value="Peptidase_M8"/>
    <property type="match status" value="1"/>
</dbReference>
<reference evidence="11 12" key="1">
    <citation type="submission" date="2015-09" db="EMBL/GenBank/DDBJ databases">
        <title>Draft genome of the parasitic nematode Teladorsagia circumcincta isolate WARC Sus (inbred).</title>
        <authorList>
            <person name="Mitreva M."/>
        </authorList>
    </citation>
    <scope>NUCLEOTIDE SEQUENCE [LARGE SCALE GENOMIC DNA]</scope>
    <source>
        <strain evidence="11 12">S</strain>
    </source>
</reference>
<dbReference type="AlphaFoldDB" id="A0A2G9UFL2"/>
<comment type="cofactor">
    <cofactor evidence="9 10">
        <name>Zn(2+)</name>
        <dbReference type="ChEBI" id="CHEBI:29105"/>
    </cofactor>
    <text evidence="9 10">Binds 1 zinc ion per subunit.</text>
</comment>
<evidence type="ECO:0000256" key="7">
    <source>
        <dbReference type="ARBA" id="ARBA00039717"/>
    </source>
</evidence>
<feature type="active site" evidence="8">
    <location>
        <position position="69"/>
    </location>
</feature>
<dbReference type="GO" id="GO:0005737">
    <property type="term" value="C:cytoplasm"/>
    <property type="evidence" value="ECO:0007669"/>
    <property type="project" value="TreeGrafter"/>
</dbReference>
<evidence type="ECO:0000256" key="4">
    <source>
        <dbReference type="ARBA" id="ARBA00022801"/>
    </source>
</evidence>
<dbReference type="EMBL" id="KZ346804">
    <property type="protein sequence ID" value="PIO69039.1"/>
    <property type="molecule type" value="Genomic_DNA"/>
</dbReference>
<protein>
    <recommendedName>
        <fullName evidence="7 10">Leishmanolysin-like peptidase</fullName>
        <ecNumber evidence="10">3.4.24.-</ecNumber>
    </recommendedName>
</protein>
<dbReference type="GO" id="GO:0004222">
    <property type="term" value="F:metalloendopeptidase activity"/>
    <property type="evidence" value="ECO:0007669"/>
    <property type="project" value="UniProtKB-UniRule"/>
</dbReference>
<evidence type="ECO:0000256" key="3">
    <source>
        <dbReference type="ARBA" id="ARBA00022723"/>
    </source>
</evidence>
<evidence type="ECO:0000256" key="6">
    <source>
        <dbReference type="ARBA" id="ARBA00023049"/>
    </source>
</evidence>
<evidence type="ECO:0000313" key="12">
    <source>
        <dbReference type="Proteomes" id="UP000230423"/>
    </source>
</evidence>
<keyword evidence="5 9" id="KW-0862">Zinc</keyword>
<evidence type="ECO:0000256" key="10">
    <source>
        <dbReference type="RuleBase" id="RU366077"/>
    </source>
</evidence>
<evidence type="ECO:0000256" key="2">
    <source>
        <dbReference type="ARBA" id="ARBA00022670"/>
    </source>
</evidence>
<accession>A0A2G9UFL2</accession>
<dbReference type="GO" id="GO:0016020">
    <property type="term" value="C:membrane"/>
    <property type="evidence" value="ECO:0007669"/>
    <property type="project" value="InterPro"/>
</dbReference>
<evidence type="ECO:0000256" key="5">
    <source>
        <dbReference type="ARBA" id="ARBA00022833"/>
    </source>
</evidence>
<keyword evidence="3 9" id="KW-0479">Metal-binding</keyword>